<protein>
    <submittedName>
        <fullName evidence="6">Antiterminator LoaP</fullName>
    </submittedName>
</protein>
<name>A0ABT8V6A1_9BACL</name>
<gene>
    <name evidence="6" type="primary">loaP</name>
    <name evidence="6" type="ORF">Q3C12_04630</name>
</gene>
<accession>A0ABT8V6A1</accession>
<dbReference type="InterPro" id="IPR047663">
    <property type="entry name" value="Transcription_antiterm_LoaP"/>
</dbReference>
<evidence type="ECO:0000259" key="5">
    <source>
        <dbReference type="Pfam" id="PF02357"/>
    </source>
</evidence>
<evidence type="ECO:0000313" key="7">
    <source>
        <dbReference type="Proteomes" id="UP001168883"/>
    </source>
</evidence>
<dbReference type="InterPro" id="IPR014722">
    <property type="entry name" value="Rib_uL2_dom2"/>
</dbReference>
<dbReference type="Proteomes" id="UP001168883">
    <property type="component" value="Unassembled WGS sequence"/>
</dbReference>
<dbReference type="Pfam" id="PF02357">
    <property type="entry name" value="NusG"/>
    <property type="match status" value="1"/>
</dbReference>
<dbReference type="InterPro" id="IPR043425">
    <property type="entry name" value="NusG-like"/>
</dbReference>
<dbReference type="InterPro" id="IPR036735">
    <property type="entry name" value="NGN_dom_sf"/>
</dbReference>
<dbReference type="InterPro" id="IPR006645">
    <property type="entry name" value="NGN-like_dom"/>
</dbReference>
<dbReference type="PANTHER" id="PTHR30265">
    <property type="entry name" value="RHO-INTERACTING TRANSCRIPTION TERMINATION FACTOR NUSG"/>
    <property type="match status" value="1"/>
</dbReference>
<dbReference type="CDD" id="cd08000">
    <property type="entry name" value="NGN"/>
    <property type="match status" value="1"/>
</dbReference>
<organism evidence="6 7">
    <name type="scientific">Paenibacillus ehimensis</name>
    <dbReference type="NCBI Taxonomy" id="79264"/>
    <lineage>
        <taxon>Bacteria</taxon>
        <taxon>Bacillati</taxon>
        <taxon>Bacillota</taxon>
        <taxon>Bacilli</taxon>
        <taxon>Bacillales</taxon>
        <taxon>Paenibacillaceae</taxon>
        <taxon>Paenibacillus</taxon>
    </lineage>
</organism>
<evidence type="ECO:0000256" key="3">
    <source>
        <dbReference type="ARBA" id="ARBA00023163"/>
    </source>
</evidence>
<comment type="caution">
    <text evidence="6">The sequence shown here is derived from an EMBL/GenBank/DDBJ whole genome shotgun (WGS) entry which is preliminary data.</text>
</comment>
<evidence type="ECO:0000256" key="2">
    <source>
        <dbReference type="ARBA" id="ARBA00023015"/>
    </source>
</evidence>
<reference evidence="6" key="1">
    <citation type="submission" date="2023-07" db="EMBL/GenBank/DDBJ databases">
        <authorList>
            <person name="Aktuganov G."/>
            <person name="Boyko T."/>
            <person name="Delegan Y."/>
            <person name="Galimzianova N."/>
            <person name="Gilvanova E."/>
            <person name="Korobov V."/>
            <person name="Kuzmina L."/>
            <person name="Melentiev A."/>
            <person name="Milman P."/>
            <person name="Ryabova A."/>
            <person name="Stupak E."/>
            <person name="Yasakov T."/>
            <person name="Zharikova N."/>
            <person name="Zhurenko E."/>
        </authorList>
    </citation>
    <scope>NUCLEOTIDE SEQUENCE</scope>
    <source>
        <strain evidence="6">IB-739</strain>
    </source>
</reference>
<keyword evidence="3" id="KW-0804">Transcription</keyword>
<dbReference type="NCBIfam" id="NF033641">
    <property type="entry name" value="antiterm_LoaP"/>
    <property type="match status" value="1"/>
</dbReference>
<dbReference type="SUPFAM" id="SSF50104">
    <property type="entry name" value="Translation proteins SH3-like domain"/>
    <property type="match status" value="1"/>
</dbReference>
<sequence length="191" mass="22381">MDWYALFVETGKEDFVRTRIRRIFDESELSAIVPKRKLQERKQGRAYEVCKTMFPGYVLIKTRMNVNSYYELKQIPKCYRLLNKYNRMDARESLLESGMDAAQESNLFFKIEEQEMALITQLIDSNATIGYSTVYVENSKVTVCDGPLKGKEAIIEKIDRRKNRARISVEFMRKRVCFDVGIHVLDMLGVH</sequence>
<proteinExistence type="predicted"/>
<dbReference type="PANTHER" id="PTHR30265:SF4">
    <property type="entry name" value="KOW MOTIF FAMILY PROTEIN, EXPRESSED"/>
    <property type="match status" value="1"/>
</dbReference>
<dbReference type="EMBL" id="JAUMKJ010000004">
    <property type="protein sequence ID" value="MDO3676278.1"/>
    <property type="molecule type" value="Genomic_DNA"/>
</dbReference>
<keyword evidence="2" id="KW-0805">Transcription regulation</keyword>
<dbReference type="Gene3D" id="2.30.30.30">
    <property type="match status" value="1"/>
</dbReference>
<feature type="domain" description="NusG-like N-terminal" evidence="5">
    <location>
        <begin position="1"/>
        <end position="85"/>
    </location>
</feature>
<dbReference type="InterPro" id="IPR005824">
    <property type="entry name" value="KOW"/>
</dbReference>
<dbReference type="RefSeq" id="WP_025848243.1">
    <property type="nucleotide sequence ID" value="NZ_JARLKN010000061.1"/>
</dbReference>
<keyword evidence="1" id="KW-0889">Transcription antitermination</keyword>
<feature type="domain" description="KOW" evidence="4">
    <location>
        <begin position="139"/>
        <end position="167"/>
    </location>
</feature>
<keyword evidence="7" id="KW-1185">Reference proteome</keyword>
<dbReference type="Gene3D" id="3.30.70.940">
    <property type="entry name" value="NusG, N-terminal domain"/>
    <property type="match status" value="1"/>
</dbReference>
<evidence type="ECO:0000256" key="1">
    <source>
        <dbReference type="ARBA" id="ARBA00022814"/>
    </source>
</evidence>
<evidence type="ECO:0000313" key="6">
    <source>
        <dbReference type="EMBL" id="MDO3676278.1"/>
    </source>
</evidence>
<dbReference type="SUPFAM" id="SSF82679">
    <property type="entry name" value="N-utilization substance G protein NusG, N-terminal domain"/>
    <property type="match status" value="1"/>
</dbReference>
<dbReference type="Pfam" id="PF00467">
    <property type="entry name" value="KOW"/>
    <property type="match status" value="1"/>
</dbReference>
<dbReference type="InterPro" id="IPR008991">
    <property type="entry name" value="Translation_prot_SH3-like_sf"/>
</dbReference>
<evidence type="ECO:0000259" key="4">
    <source>
        <dbReference type="Pfam" id="PF00467"/>
    </source>
</evidence>